<sequence length="152" mass="17926">MDRRKKTSNLQRNFYERMSTLCVPCLNQQRKRVFKSLNVSSEMKSQSKQDNSVAPCFQGSVTGKKTSWWHHSLQCQAINRRVPANTFSVKRLSSQRFLRAELLKEKTPSFKYTRLHLFIYFEEFTTGNIKFLGELWHQSLGIIICWSCEFSC</sequence>
<accession>A0A8X6HGK2</accession>
<organism evidence="1 2">
    <name type="scientific">Trichonephila clavata</name>
    <name type="common">Joro spider</name>
    <name type="synonym">Nephila clavata</name>
    <dbReference type="NCBI Taxonomy" id="2740835"/>
    <lineage>
        <taxon>Eukaryota</taxon>
        <taxon>Metazoa</taxon>
        <taxon>Ecdysozoa</taxon>
        <taxon>Arthropoda</taxon>
        <taxon>Chelicerata</taxon>
        <taxon>Arachnida</taxon>
        <taxon>Araneae</taxon>
        <taxon>Araneomorphae</taxon>
        <taxon>Entelegynae</taxon>
        <taxon>Araneoidea</taxon>
        <taxon>Nephilidae</taxon>
        <taxon>Trichonephila</taxon>
    </lineage>
</organism>
<evidence type="ECO:0000313" key="2">
    <source>
        <dbReference type="Proteomes" id="UP000887116"/>
    </source>
</evidence>
<protein>
    <submittedName>
        <fullName evidence="1">Uncharacterized protein</fullName>
    </submittedName>
</protein>
<keyword evidence="2" id="KW-1185">Reference proteome</keyword>
<gene>
    <name evidence="1" type="ORF">TNCT_139851</name>
</gene>
<reference evidence="1" key="1">
    <citation type="submission" date="2020-07" db="EMBL/GenBank/DDBJ databases">
        <title>Multicomponent nature underlies the extraordinary mechanical properties of spider dragline silk.</title>
        <authorList>
            <person name="Kono N."/>
            <person name="Nakamura H."/>
            <person name="Mori M."/>
            <person name="Yoshida Y."/>
            <person name="Ohtoshi R."/>
            <person name="Malay A.D."/>
            <person name="Moran D.A.P."/>
            <person name="Tomita M."/>
            <person name="Numata K."/>
            <person name="Arakawa K."/>
        </authorList>
    </citation>
    <scope>NUCLEOTIDE SEQUENCE</scope>
</reference>
<proteinExistence type="predicted"/>
<name>A0A8X6HGK2_TRICU</name>
<dbReference type="AlphaFoldDB" id="A0A8X6HGK2"/>
<dbReference type="Proteomes" id="UP000887116">
    <property type="component" value="Unassembled WGS sequence"/>
</dbReference>
<evidence type="ECO:0000313" key="1">
    <source>
        <dbReference type="EMBL" id="GFR23387.1"/>
    </source>
</evidence>
<dbReference type="EMBL" id="BMAO01008432">
    <property type="protein sequence ID" value="GFR23387.1"/>
    <property type="molecule type" value="Genomic_DNA"/>
</dbReference>
<comment type="caution">
    <text evidence="1">The sequence shown here is derived from an EMBL/GenBank/DDBJ whole genome shotgun (WGS) entry which is preliminary data.</text>
</comment>